<keyword evidence="2" id="KW-1185">Reference proteome</keyword>
<proteinExistence type="predicted"/>
<name>A0ABX9MKG7_9DEIN</name>
<protein>
    <submittedName>
        <fullName evidence="1">Tetratricopeptide repeat protein</fullName>
    </submittedName>
</protein>
<dbReference type="SMART" id="SM00028">
    <property type="entry name" value="TPR"/>
    <property type="match status" value="2"/>
</dbReference>
<dbReference type="EMBL" id="QWKY01000064">
    <property type="protein sequence ID" value="RIH75873.1"/>
    <property type="molecule type" value="Genomic_DNA"/>
</dbReference>
<evidence type="ECO:0000313" key="1">
    <source>
        <dbReference type="EMBL" id="RIH75873.1"/>
    </source>
</evidence>
<dbReference type="InterPro" id="IPR011990">
    <property type="entry name" value="TPR-like_helical_dom_sf"/>
</dbReference>
<sequence>MRPQGIQHLVFGTFFLADYTTPRYGVGIVGEVSTLWQSYLETLRPHLSGRDHRGKKGSLRWLEAAVAERGGRAGTVRNILYKDLGSPEEKLRLFEVIGDLYTESGLQAPSLPSELALESARRALGRDKRRLFRRFVRALEQGDKPQMVVVGGPATGKGVLLAAVERAVPNCLMVNLGGELAQHLHPLAEKLHIELEGIFSQLSPTQPYALQAALQDELRNEIAKALNAHGKPLLLRAEKEGQIGGLSLRDAQGNPVGLAAWVEPLLRRLTIPFLAGLSEPPPNLAWSPLSAPSRAEARRYVKDRLPDLPPERVESLVNQAGRNFAELSRLVLLEAAQTHGSTPNLAQDTTLRPILHALAILSPEPDPGVPVALLEKALNKGLEHLSQAERALLAPMGEGKVRPALRTLLPTVPEKEARKLHTLALDFFKNDLFRQLHHARGAQRLDRLLELLSQDPSRLSLLPTLWAESQHWPGPEREKLAMAVVRYRAVLGQYAHPEALEALDLLFRSADPATQSWARVKAAEARVDAGDFPAALELLPPPETLSGDVGAEGLLVWAAVERWQGDYAQAEAYVQQALSLPIQPFLADRVRLWQGLVAKDAGRFEEALEALRQVSHDPLLVGRARYQSGDLLLRTGRVFEAEAQMRQGLEALESSGAPPEEVARVRARFGTALRRIGNFEEAEKYLYQSIREASDGFIRARAMSEASVLELVRGRPLEALNLLAEAEAYLREVRERPEEAHYRHRRTLYRIAVAYWVRACGLPYLPPFVGGQKAPDAERILRELREELLSKKLPGDRYIALAIDVALKLSLLMPPDQAEAMMQGCLQQSDPYFQAQARLGYAETLARQEKWAEALAQVVQIGDLQDPGVQNWKLGLETQALLGLGQEEAAWKKLQSCIGLPAPYRAQLGRVLGKIWPAEALRQRLKTQSPLALDDCLALHLSQKAPAQ</sequence>
<dbReference type="Gene3D" id="1.25.40.10">
    <property type="entry name" value="Tetratricopeptide repeat domain"/>
    <property type="match status" value="2"/>
</dbReference>
<evidence type="ECO:0000313" key="2">
    <source>
        <dbReference type="Proteomes" id="UP000265443"/>
    </source>
</evidence>
<dbReference type="InterPro" id="IPR019734">
    <property type="entry name" value="TPR_rpt"/>
</dbReference>
<gene>
    <name evidence="1" type="ORF">Mhypo_02722</name>
</gene>
<dbReference type="Proteomes" id="UP000265443">
    <property type="component" value="Unassembled WGS sequence"/>
</dbReference>
<dbReference type="SUPFAM" id="SSF48452">
    <property type="entry name" value="TPR-like"/>
    <property type="match status" value="1"/>
</dbReference>
<organism evidence="1 2">
    <name type="scientific">Meiothermus hypogaeus</name>
    <dbReference type="NCBI Taxonomy" id="884155"/>
    <lineage>
        <taxon>Bacteria</taxon>
        <taxon>Thermotogati</taxon>
        <taxon>Deinococcota</taxon>
        <taxon>Deinococci</taxon>
        <taxon>Thermales</taxon>
        <taxon>Thermaceae</taxon>
        <taxon>Meiothermus</taxon>
    </lineage>
</organism>
<reference evidence="1 2" key="1">
    <citation type="submission" date="2018-08" db="EMBL/GenBank/DDBJ databases">
        <title>Meiothermus hypogaeus DSM 23238 genome sequencing project.</title>
        <authorList>
            <person name="Da Costa M.S."/>
            <person name="Albuquerque L."/>
            <person name="Raposo P."/>
            <person name="Froufe H.J.C."/>
            <person name="Barroso C.S."/>
            <person name="Egas C."/>
        </authorList>
    </citation>
    <scope>NUCLEOTIDE SEQUENCE [LARGE SCALE GENOMIC DNA]</scope>
    <source>
        <strain evidence="1 2">DSM 23238</strain>
    </source>
</reference>
<comment type="caution">
    <text evidence="1">The sequence shown here is derived from an EMBL/GenBank/DDBJ whole genome shotgun (WGS) entry which is preliminary data.</text>
</comment>
<accession>A0ABX9MKG7</accession>